<sequence>MAVARPAALFIIAGGPRDGLPYDSGGLSKPIGVSITFLFALHADRGSPGREGRAGWLCGVALRICEVPRSKKLVRTQLVASPLCGERMAETPVVLPTANQ</sequence>
<dbReference type="EMBL" id="JANPWB010000013">
    <property type="protein sequence ID" value="KAJ1106034.1"/>
    <property type="molecule type" value="Genomic_DNA"/>
</dbReference>
<keyword evidence="2" id="KW-1185">Reference proteome</keyword>
<dbReference type="Proteomes" id="UP001066276">
    <property type="component" value="Chromosome 9"/>
</dbReference>
<evidence type="ECO:0000313" key="2">
    <source>
        <dbReference type="Proteomes" id="UP001066276"/>
    </source>
</evidence>
<protein>
    <submittedName>
        <fullName evidence="1">Uncharacterized protein</fullName>
    </submittedName>
</protein>
<reference evidence="1" key="1">
    <citation type="journal article" date="2022" name="bioRxiv">
        <title>Sequencing and chromosome-scale assembly of the giantPleurodeles waltlgenome.</title>
        <authorList>
            <person name="Brown T."/>
            <person name="Elewa A."/>
            <person name="Iarovenko S."/>
            <person name="Subramanian E."/>
            <person name="Araus A.J."/>
            <person name="Petzold A."/>
            <person name="Susuki M."/>
            <person name="Suzuki K.-i.T."/>
            <person name="Hayashi T."/>
            <person name="Toyoda A."/>
            <person name="Oliveira C."/>
            <person name="Osipova E."/>
            <person name="Leigh N.D."/>
            <person name="Simon A."/>
            <person name="Yun M.H."/>
        </authorList>
    </citation>
    <scope>NUCLEOTIDE SEQUENCE</scope>
    <source>
        <strain evidence="1">20211129_DDA</strain>
        <tissue evidence="1">Liver</tissue>
    </source>
</reference>
<proteinExistence type="predicted"/>
<organism evidence="1 2">
    <name type="scientific">Pleurodeles waltl</name>
    <name type="common">Iberian ribbed newt</name>
    <dbReference type="NCBI Taxonomy" id="8319"/>
    <lineage>
        <taxon>Eukaryota</taxon>
        <taxon>Metazoa</taxon>
        <taxon>Chordata</taxon>
        <taxon>Craniata</taxon>
        <taxon>Vertebrata</taxon>
        <taxon>Euteleostomi</taxon>
        <taxon>Amphibia</taxon>
        <taxon>Batrachia</taxon>
        <taxon>Caudata</taxon>
        <taxon>Salamandroidea</taxon>
        <taxon>Salamandridae</taxon>
        <taxon>Pleurodelinae</taxon>
        <taxon>Pleurodeles</taxon>
    </lineage>
</organism>
<dbReference type="AlphaFoldDB" id="A0AAV7MS79"/>
<accession>A0AAV7MS79</accession>
<gene>
    <name evidence="1" type="ORF">NDU88_003437</name>
</gene>
<name>A0AAV7MS79_PLEWA</name>
<comment type="caution">
    <text evidence="1">The sequence shown here is derived from an EMBL/GenBank/DDBJ whole genome shotgun (WGS) entry which is preliminary data.</text>
</comment>
<evidence type="ECO:0000313" key="1">
    <source>
        <dbReference type="EMBL" id="KAJ1106034.1"/>
    </source>
</evidence>